<dbReference type="Proteomes" id="UP000562929">
    <property type="component" value="Unassembled WGS sequence"/>
</dbReference>
<organism evidence="2 3">
    <name type="scientific">Ophiocordyceps camponoti-floridani</name>
    <dbReference type="NCBI Taxonomy" id="2030778"/>
    <lineage>
        <taxon>Eukaryota</taxon>
        <taxon>Fungi</taxon>
        <taxon>Dikarya</taxon>
        <taxon>Ascomycota</taxon>
        <taxon>Pezizomycotina</taxon>
        <taxon>Sordariomycetes</taxon>
        <taxon>Hypocreomycetidae</taxon>
        <taxon>Hypocreales</taxon>
        <taxon>Ophiocordycipitaceae</taxon>
        <taxon>Ophiocordyceps</taxon>
    </lineage>
</organism>
<feature type="compositionally biased region" description="Polar residues" evidence="1">
    <location>
        <begin position="40"/>
        <end position="49"/>
    </location>
</feature>
<evidence type="ECO:0000313" key="2">
    <source>
        <dbReference type="EMBL" id="KAF4585781.1"/>
    </source>
</evidence>
<evidence type="ECO:0000313" key="3">
    <source>
        <dbReference type="Proteomes" id="UP000562929"/>
    </source>
</evidence>
<protein>
    <submittedName>
        <fullName evidence="2">Uncharacterized protein</fullName>
    </submittedName>
</protein>
<dbReference type="AlphaFoldDB" id="A0A8H4VCQ9"/>
<reference evidence="2 3" key="1">
    <citation type="journal article" date="2020" name="G3 (Bethesda)">
        <title>Genetic Underpinnings of Host Manipulation by Ophiocordyceps as Revealed by Comparative Transcriptomics.</title>
        <authorList>
            <person name="Will I."/>
            <person name="Das B."/>
            <person name="Trinh T."/>
            <person name="Brachmann A."/>
            <person name="Ohm R.A."/>
            <person name="de Bekker C."/>
        </authorList>
    </citation>
    <scope>NUCLEOTIDE SEQUENCE [LARGE SCALE GENOMIC DNA]</scope>
    <source>
        <strain evidence="2 3">EC05</strain>
    </source>
</reference>
<sequence>MSLFETSQTLGLATSIIAWSPTSLGQRIISFQMHTLGCNGPQTEKTTGSQPGGEFKDHGVDGRVRQMAQTTLKEI</sequence>
<dbReference type="EMBL" id="JAACLJ010000005">
    <property type="protein sequence ID" value="KAF4585781.1"/>
    <property type="molecule type" value="Genomic_DNA"/>
</dbReference>
<evidence type="ECO:0000256" key="1">
    <source>
        <dbReference type="SAM" id="MobiDB-lite"/>
    </source>
</evidence>
<comment type="caution">
    <text evidence="2">The sequence shown here is derived from an EMBL/GenBank/DDBJ whole genome shotgun (WGS) entry which is preliminary data.</text>
</comment>
<name>A0A8H4VCQ9_9HYPO</name>
<gene>
    <name evidence="2" type="ORF">GQ602_005086</name>
</gene>
<accession>A0A8H4VCQ9</accession>
<keyword evidence="3" id="KW-1185">Reference proteome</keyword>
<proteinExistence type="predicted"/>
<feature type="region of interest" description="Disordered" evidence="1">
    <location>
        <begin position="39"/>
        <end position="59"/>
    </location>
</feature>